<dbReference type="Gene3D" id="1.20.144.10">
    <property type="entry name" value="Phosphatidic acid phosphatase type 2/haloperoxidase"/>
    <property type="match status" value="1"/>
</dbReference>
<comment type="subcellular location">
    <subcellularLocation>
        <location evidence="1">Cell membrane</location>
        <topology evidence="1">Multi-pass membrane protein</topology>
    </subcellularLocation>
</comment>
<sequence>MPLADMLQSLTPSPPLIICLVLVISLVESLALVGLLVPGVVLITTAASLAGHQDIGLAWLIGAAFIGAVLGDGISFSLGFKHREQVTQRWPLSQHPEWLGRGARFFQRYGIWSVFIGRFVGPVRPIIPLVAGMMQMAPRTFVWANLTSAALWAPAYVLPGYLLGRTWQHHLNLPPGLETALLIFAAIVVTLAVIFSWGRHQATRHGRLYRAIAGSIRRVPLLRRPWLAMSQTGDVPLASLLLLVIALGSLSGWTLLIIAHHGPLEMDLLVQQLFVMLQSDFSYLAGNIFARIGDTLGIIALILPWAAWMLLSRRWEALLHWCGAFGGVALLNTVSKGLFGRARPETPDYLMGSFSYPSAHTSTTVVLVGLAAAFVAAEIPRQKRFWVYWIALALALPMALSRLAVGVHWFSDLVGGALLGLVVCALTLLHWQQQPRPPMRPCPWLLLSVASLVLISARVGLLPPFNGYLPQR</sequence>
<evidence type="ECO:0000313" key="10">
    <source>
        <dbReference type="Proteomes" id="UP000289555"/>
    </source>
</evidence>
<dbReference type="EMBL" id="AP019416">
    <property type="protein sequence ID" value="BBI51518.1"/>
    <property type="molecule type" value="Genomic_DNA"/>
</dbReference>
<keyword evidence="10" id="KW-1185">Reference proteome</keyword>
<dbReference type="Proteomes" id="UP000289555">
    <property type="component" value="Chromosome"/>
</dbReference>
<feature type="transmembrane region" description="Helical" evidence="7">
    <location>
        <begin position="57"/>
        <end position="80"/>
    </location>
</feature>
<reference evidence="10" key="1">
    <citation type="journal article" date="2019" name="Microbiol. Resour. Announc.">
        <title>Complete Genome Sequence of Halomonas olivaria, a Moderately Halophilic Bacterium Isolated from Olive Processing Effluents, Obtained by Nanopore Sequencing.</title>
        <authorList>
            <person name="Nagata S."/>
            <person name="Ii K.M."/>
            <person name="Tsukimi T."/>
            <person name="Miura M.C."/>
            <person name="Galipon J."/>
            <person name="Arakawa K."/>
        </authorList>
    </citation>
    <scope>NUCLEOTIDE SEQUENCE [LARGE SCALE GENOMIC DNA]</scope>
    <source>
        <strain evidence="10">TYRC17</strain>
    </source>
</reference>
<evidence type="ECO:0000256" key="4">
    <source>
        <dbReference type="ARBA" id="ARBA00022692"/>
    </source>
</evidence>
<feature type="transmembrane region" description="Helical" evidence="7">
    <location>
        <begin position="386"/>
        <end position="407"/>
    </location>
</feature>
<evidence type="ECO:0000256" key="3">
    <source>
        <dbReference type="ARBA" id="ARBA00022475"/>
    </source>
</evidence>
<comment type="similarity">
    <text evidence="2">Belongs to the DedA family.</text>
</comment>
<gene>
    <name evidence="9" type="ORF">HORIV_39390</name>
</gene>
<dbReference type="SMART" id="SM00014">
    <property type="entry name" value="acidPPc"/>
    <property type="match status" value="1"/>
</dbReference>
<dbReference type="Pfam" id="PF09335">
    <property type="entry name" value="VTT_dom"/>
    <property type="match status" value="1"/>
</dbReference>
<feature type="transmembrane region" description="Helical" evidence="7">
    <location>
        <begin position="359"/>
        <end position="379"/>
    </location>
</feature>
<keyword evidence="6 7" id="KW-0472">Membrane</keyword>
<feature type="transmembrane region" description="Helical" evidence="7">
    <location>
        <begin position="179"/>
        <end position="198"/>
    </location>
</feature>
<keyword evidence="5 7" id="KW-1133">Transmembrane helix</keyword>
<feature type="transmembrane region" description="Helical" evidence="7">
    <location>
        <begin position="318"/>
        <end position="339"/>
    </location>
</feature>
<feature type="domain" description="Phosphatidic acid phosphatase type 2/haloperoxidase" evidence="8">
    <location>
        <begin position="317"/>
        <end position="428"/>
    </location>
</feature>
<dbReference type="PANTHER" id="PTHR30353">
    <property type="entry name" value="INNER MEMBRANE PROTEIN DEDA-RELATED"/>
    <property type="match status" value="1"/>
</dbReference>
<feature type="transmembrane region" description="Helical" evidence="7">
    <location>
        <begin position="443"/>
        <end position="462"/>
    </location>
</feature>
<proteinExistence type="inferred from homology"/>
<dbReference type="InterPro" id="IPR032818">
    <property type="entry name" value="DedA-like"/>
</dbReference>
<organism evidence="9 10">
    <name type="scientific">Vreelandella olivaria</name>
    <dbReference type="NCBI Taxonomy" id="390919"/>
    <lineage>
        <taxon>Bacteria</taxon>
        <taxon>Pseudomonadati</taxon>
        <taxon>Pseudomonadota</taxon>
        <taxon>Gammaproteobacteria</taxon>
        <taxon>Oceanospirillales</taxon>
        <taxon>Halomonadaceae</taxon>
        <taxon>Vreelandella</taxon>
    </lineage>
</organism>
<evidence type="ECO:0000256" key="2">
    <source>
        <dbReference type="ARBA" id="ARBA00010792"/>
    </source>
</evidence>
<evidence type="ECO:0000313" key="9">
    <source>
        <dbReference type="EMBL" id="BBI51518.1"/>
    </source>
</evidence>
<dbReference type="PANTHER" id="PTHR30353:SF15">
    <property type="entry name" value="INNER MEMBRANE PROTEIN YABI"/>
    <property type="match status" value="1"/>
</dbReference>
<keyword evidence="4 7" id="KW-0812">Transmembrane</keyword>
<dbReference type="Pfam" id="PF01569">
    <property type="entry name" value="PAP2"/>
    <property type="match status" value="1"/>
</dbReference>
<feature type="transmembrane region" description="Helical" evidence="7">
    <location>
        <begin position="16"/>
        <end position="37"/>
    </location>
</feature>
<evidence type="ECO:0000259" key="8">
    <source>
        <dbReference type="SMART" id="SM00014"/>
    </source>
</evidence>
<evidence type="ECO:0000256" key="1">
    <source>
        <dbReference type="ARBA" id="ARBA00004651"/>
    </source>
</evidence>
<evidence type="ECO:0000256" key="7">
    <source>
        <dbReference type="SAM" id="Phobius"/>
    </source>
</evidence>
<dbReference type="CDD" id="cd03392">
    <property type="entry name" value="PAP2_like_2"/>
    <property type="match status" value="1"/>
</dbReference>
<dbReference type="InterPro" id="IPR032816">
    <property type="entry name" value="VTT_dom"/>
</dbReference>
<feature type="transmembrane region" description="Helical" evidence="7">
    <location>
        <begin position="141"/>
        <end position="159"/>
    </location>
</feature>
<dbReference type="InterPro" id="IPR000326">
    <property type="entry name" value="PAP2/HPO"/>
</dbReference>
<protein>
    <recommendedName>
        <fullName evidence="8">Phosphatidic acid phosphatase type 2/haloperoxidase domain-containing protein</fullName>
    </recommendedName>
</protein>
<keyword evidence="3" id="KW-1003">Cell membrane</keyword>
<feature type="transmembrane region" description="Helical" evidence="7">
    <location>
        <begin position="237"/>
        <end position="259"/>
    </location>
</feature>
<accession>A0ABM7GLD1</accession>
<name>A0ABM7GLD1_9GAMM</name>
<dbReference type="InterPro" id="IPR036938">
    <property type="entry name" value="PAP2/HPO_sf"/>
</dbReference>
<evidence type="ECO:0000256" key="6">
    <source>
        <dbReference type="ARBA" id="ARBA00023136"/>
    </source>
</evidence>
<feature type="transmembrane region" description="Helical" evidence="7">
    <location>
        <begin position="413"/>
        <end position="431"/>
    </location>
</feature>
<feature type="transmembrane region" description="Helical" evidence="7">
    <location>
        <begin position="288"/>
        <end position="311"/>
    </location>
</feature>
<evidence type="ECO:0000256" key="5">
    <source>
        <dbReference type="ARBA" id="ARBA00022989"/>
    </source>
</evidence>
<dbReference type="SUPFAM" id="SSF48317">
    <property type="entry name" value="Acid phosphatase/Vanadium-dependent haloperoxidase"/>
    <property type="match status" value="1"/>
</dbReference>